<evidence type="ECO:0000256" key="3">
    <source>
        <dbReference type="ARBA" id="ARBA00023163"/>
    </source>
</evidence>
<dbReference type="Pfam" id="PF00392">
    <property type="entry name" value="GntR"/>
    <property type="match status" value="1"/>
</dbReference>
<dbReference type="GO" id="GO:0003677">
    <property type="term" value="F:DNA binding"/>
    <property type="evidence" value="ECO:0007669"/>
    <property type="project" value="UniProtKB-KW"/>
</dbReference>
<gene>
    <name evidence="5" type="ORF">CTB96_17190</name>
</gene>
<evidence type="ECO:0000256" key="2">
    <source>
        <dbReference type="ARBA" id="ARBA00023125"/>
    </source>
</evidence>
<proteinExistence type="predicted"/>
<dbReference type="GO" id="GO:0003700">
    <property type="term" value="F:DNA-binding transcription factor activity"/>
    <property type="evidence" value="ECO:0007669"/>
    <property type="project" value="InterPro"/>
</dbReference>
<evidence type="ECO:0000313" key="6">
    <source>
        <dbReference type="Proteomes" id="UP000246722"/>
    </source>
</evidence>
<dbReference type="Proteomes" id="UP000246722">
    <property type="component" value="Unassembled WGS sequence"/>
</dbReference>
<dbReference type="PANTHER" id="PTHR43537:SF45">
    <property type="entry name" value="GNTR FAMILY REGULATORY PROTEIN"/>
    <property type="match status" value="1"/>
</dbReference>
<sequence length="238" mass="25663">MLDTAPSQTVQLYDRLRAAILSLELVPGERLTERGLEASFDASRTPVRAALGRLDAEGLVQRDGRGWIVSPIDLAEIGALAELREAVEGAAVRLAVQRATDADINAVAALLDAARPANNTNADEEQGVRAGGDFHVELAALAGNHVMVDAVRGAMTRLARTRWLEVRTPAAREQAWQEHRAVLDALTARDADTAARLLTAHIRGTNERLLVALNADSRRLRGHGLAIVPDAPRPVPRR</sequence>
<evidence type="ECO:0000256" key="1">
    <source>
        <dbReference type="ARBA" id="ARBA00023015"/>
    </source>
</evidence>
<feature type="domain" description="HTH gntR-type" evidence="4">
    <location>
        <begin position="6"/>
        <end position="72"/>
    </location>
</feature>
<dbReference type="InterPro" id="IPR036388">
    <property type="entry name" value="WH-like_DNA-bd_sf"/>
</dbReference>
<dbReference type="InterPro" id="IPR011711">
    <property type="entry name" value="GntR_C"/>
</dbReference>
<dbReference type="Gene3D" id="1.10.10.10">
    <property type="entry name" value="Winged helix-like DNA-binding domain superfamily/Winged helix DNA-binding domain"/>
    <property type="match status" value="1"/>
</dbReference>
<dbReference type="PANTHER" id="PTHR43537">
    <property type="entry name" value="TRANSCRIPTIONAL REGULATOR, GNTR FAMILY"/>
    <property type="match status" value="1"/>
</dbReference>
<dbReference type="CDD" id="cd07377">
    <property type="entry name" value="WHTH_GntR"/>
    <property type="match status" value="1"/>
</dbReference>
<organism evidence="5 6">
    <name type="scientific">Cryobacterium arcticum</name>
    <dbReference type="NCBI Taxonomy" id="670052"/>
    <lineage>
        <taxon>Bacteria</taxon>
        <taxon>Bacillati</taxon>
        <taxon>Actinomycetota</taxon>
        <taxon>Actinomycetes</taxon>
        <taxon>Micrococcales</taxon>
        <taxon>Microbacteriaceae</taxon>
        <taxon>Cryobacterium</taxon>
    </lineage>
</organism>
<dbReference type="InterPro" id="IPR008920">
    <property type="entry name" value="TF_FadR/GntR_C"/>
</dbReference>
<dbReference type="Gene3D" id="1.20.120.530">
    <property type="entry name" value="GntR ligand-binding domain-like"/>
    <property type="match status" value="1"/>
</dbReference>
<dbReference type="SMART" id="SM00345">
    <property type="entry name" value="HTH_GNTR"/>
    <property type="match status" value="1"/>
</dbReference>
<keyword evidence="1" id="KW-0805">Transcription regulation</keyword>
<keyword evidence="3" id="KW-0804">Transcription</keyword>
<dbReference type="InterPro" id="IPR000524">
    <property type="entry name" value="Tscrpt_reg_HTH_GntR"/>
</dbReference>
<accession>A0A317ZP73</accession>
<dbReference type="RefSeq" id="WP_110128017.1">
    <property type="nucleotide sequence ID" value="NZ_QHLY01000012.1"/>
</dbReference>
<reference evidence="5 6" key="1">
    <citation type="submission" date="2018-05" db="EMBL/GenBank/DDBJ databases">
        <title>Genetic diversity of glacier-inhabiting Cryobacterium bacteria in China and description of Cryobacterium mengkeensis sp. nov. and Arthrobacter glacialis sp. nov.</title>
        <authorList>
            <person name="Liu Q."/>
            <person name="Xin Y.-H."/>
        </authorList>
    </citation>
    <scope>NUCLEOTIDE SEQUENCE [LARGE SCALE GENOMIC DNA]</scope>
    <source>
        <strain evidence="5 6">SK-1</strain>
    </source>
</reference>
<dbReference type="Pfam" id="PF07729">
    <property type="entry name" value="FCD"/>
    <property type="match status" value="1"/>
</dbReference>
<dbReference type="AlphaFoldDB" id="A0A317ZP73"/>
<keyword evidence="6" id="KW-1185">Reference proteome</keyword>
<dbReference type="EMBL" id="QHLY01000012">
    <property type="protein sequence ID" value="PXA68350.1"/>
    <property type="molecule type" value="Genomic_DNA"/>
</dbReference>
<protein>
    <submittedName>
        <fullName evidence="5">GntR family transcriptional regulator</fullName>
    </submittedName>
</protein>
<name>A0A317ZP73_9MICO</name>
<comment type="caution">
    <text evidence="5">The sequence shown here is derived from an EMBL/GenBank/DDBJ whole genome shotgun (WGS) entry which is preliminary data.</text>
</comment>
<dbReference type="SUPFAM" id="SSF48008">
    <property type="entry name" value="GntR ligand-binding domain-like"/>
    <property type="match status" value="1"/>
</dbReference>
<evidence type="ECO:0000313" key="5">
    <source>
        <dbReference type="EMBL" id="PXA68350.1"/>
    </source>
</evidence>
<evidence type="ECO:0000259" key="4">
    <source>
        <dbReference type="PROSITE" id="PS50949"/>
    </source>
</evidence>
<dbReference type="SUPFAM" id="SSF46785">
    <property type="entry name" value="Winged helix' DNA-binding domain"/>
    <property type="match status" value="1"/>
</dbReference>
<dbReference type="OrthoDB" id="3289286at2"/>
<keyword evidence="2" id="KW-0238">DNA-binding</keyword>
<dbReference type="InterPro" id="IPR036390">
    <property type="entry name" value="WH_DNA-bd_sf"/>
</dbReference>
<dbReference type="SMART" id="SM00895">
    <property type="entry name" value="FCD"/>
    <property type="match status" value="1"/>
</dbReference>
<dbReference type="PROSITE" id="PS50949">
    <property type="entry name" value="HTH_GNTR"/>
    <property type="match status" value="1"/>
</dbReference>